<dbReference type="OMA" id="STFHEIF"/>
<dbReference type="PANTHER" id="PTHR36005:SF1">
    <property type="entry name" value="DNA LIGASE-LIKE PROTEIN"/>
    <property type="match status" value="1"/>
</dbReference>
<feature type="compositionally biased region" description="Basic and acidic residues" evidence="1">
    <location>
        <begin position="1"/>
        <end position="11"/>
    </location>
</feature>
<feature type="region of interest" description="Disordered" evidence="1">
    <location>
        <begin position="1"/>
        <end position="68"/>
    </location>
</feature>
<keyword evidence="3" id="KW-1185">Reference proteome</keyword>
<comment type="caution">
    <text evidence="2">The sequence shown here is derived from an EMBL/GenBank/DDBJ whole genome shotgun (WGS) entry which is preliminary data.</text>
</comment>
<dbReference type="Proteomes" id="UP000241394">
    <property type="component" value="Chromosome LG11"/>
</dbReference>
<reference evidence="3" key="2">
    <citation type="journal article" date="2018" name="BMC Genomics">
        <title>A manually annotated Actinidia chinensis var. chinensis (kiwifruit) genome highlights the challenges associated with draft genomes and gene prediction in plants.</title>
        <authorList>
            <person name="Pilkington S.M."/>
            <person name="Crowhurst R."/>
            <person name="Hilario E."/>
            <person name="Nardozza S."/>
            <person name="Fraser L."/>
            <person name="Peng Y."/>
            <person name="Gunaseelan K."/>
            <person name="Simpson R."/>
            <person name="Tahir J."/>
            <person name="Deroles S.C."/>
            <person name="Templeton K."/>
            <person name="Luo Z."/>
            <person name="Davy M."/>
            <person name="Cheng C."/>
            <person name="McNeilage M."/>
            <person name="Scaglione D."/>
            <person name="Liu Y."/>
            <person name="Zhang Q."/>
            <person name="Datson P."/>
            <person name="De Silva N."/>
            <person name="Gardiner S.E."/>
            <person name="Bassett H."/>
            <person name="Chagne D."/>
            <person name="McCallum J."/>
            <person name="Dzierzon H."/>
            <person name="Deng C."/>
            <person name="Wang Y.Y."/>
            <person name="Barron L."/>
            <person name="Manako K."/>
            <person name="Bowen J."/>
            <person name="Foster T.M."/>
            <person name="Erridge Z.A."/>
            <person name="Tiffin H."/>
            <person name="Waite C.N."/>
            <person name="Davies K.M."/>
            <person name="Grierson E.P."/>
            <person name="Laing W.A."/>
            <person name="Kirk R."/>
            <person name="Chen X."/>
            <person name="Wood M."/>
            <person name="Montefiori M."/>
            <person name="Brummell D.A."/>
            <person name="Schwinn K.E."/>
            <person name="Catanach A."/>
            <person name="Fullerton C."/>
            <person name="Li D."/>
            <person name="Meiyalaghan S."/>
            <person name="Nieuwenhuizen N."/>
            <person name="Read N."/>
            <person name="Prakash R."/>
            <person name="Hunter D."/>
            <person name="Zhang H."/>
            <person name="McKenzie M."/>
            <person name="Knabel M."/>
            <person name="Harris A."/>
            <person name="Allan A.C."/>
            <person name="Gleave A."/>
            <person name="Chen A."/>
            <person name="Janssen B.J."/>
            <person name="Plunkett B."/>
            <person name="Ampomah-Dwamena C."/>
            <person name="Voogd C."/>
            <person name="Leif D."/>
            <person name="Lafferty D."/>
            <person name="Souleyre E.J.F."/>
            <person name="Varkonyi-Gasic E."/>
            <person name="Gambi F."/>
            <person name="Hanley J."/>
            <person name="Yao J.L."/>
            <person name="Cheung J."/>
            <person name="David K.M."/>
            <person name="Warren B."/>
            <person name="Marsh K."/>
            <person name="Snowden K.C."/>
            <person name="Lin-Wang K."/>
            <person name="Brian L."/>
            <person name="Martinez-Sanchez M."/>
            <person name="Wang M."/>
            <person name="Ileperuma N."/>
            <person name="Macnee N."/>
            <person name="Campin R."/>
            <person name="McAtee P."/>
            <person name="Drummond R.S.M."/>
            <person name="Espley R.V."/>
            <person name="Ireland H.S."/>
            <person name="Wu R."/>
            <person name="Atkinson R.G."/>
            <person name="Karunairetnam S."/>
            <person name="Bulley S."/>
            <person name="Chunkath S."/>
            <person name="Hanley Z."/>
            <person name="Storey R."/>
            <person name="Thrimawithana A.H."/>
            <person name="Thomson S."/>
            <person name="David C."/>
            <person name="Testolin R."/>
            <person name="Huang H."/>
            <person name="Hellens R.P."/>
            <person name="Schaffer R.J."/>
        </authorList>
    </citation>
    <scope>NUCLEOTIDE SEQUENCE [LARGE SCALE GENOMIC DNA]</scope>
    <source>
        <strain evidence="3">cv. Red5</strain>
    </source>
</reference>
<feature type="region of interest" description="Disordered" evidence="1">
    <location>
        <begin position="164"/>
        <end position="191"/>
    </location>
</feature>
<dbReference type="PANTHER" id="PTHR36005">
    <property type="entry name" value="DNA LIGASE-LIKE PROTEIN"/>
    <property type="match status" value="1"/>
</dbReference>
<proteinExistence type="predicted"/>
<protein>
    <submittedName>
        <fullName evidence="2">Cullin-2 like</fullName>
    </submittedName>
</protein>
<accession>A0A2R6QXT5</accession>
<feature type="compositionally biased region" description="Acidic residues" evidence="1">
    <location>
        <begin position="12"/>
        <end position="32"/>
    </location>
</feature>
<evidence type="ECO:0000313" key="3">
    <source>
        <dbReference type="Proteomes" id="UP000241394"/>
    </source>
</evidence>
<sequence>MKFGTKLKDTTLLEEEEEVDENEEEFGNEAAEDQAKTSVARMNSRKAKQMIPQMFSDKNDGYLSSDGEETERRLVKQRLLDKAEEQCTLLSLAKDEKSSEVFGLIKKLNIMPDAKKKAKISSFFEKMLTGGNNNGSSKSSFLGLAPGHSLPSCRKQGTSTVRGFIFGRDDSNNRSSISMSEDSSDEIPREN</sequence>
<dbReference type="Gramene" id="PSS17208">
    <property type="protein sequence ID" value="PSS17208"/>
    <property type="gene ID" value="CEY00_Acc11996"/>
</dbReference>
<dbReference type="OrthoDB" id="1919305at2759"/>
<gene>
    <name evidence="2" type="ORF">CEY00_Acc11996</name>
</gene>
<dbReference type="EMBL" id="NKQK01000011">
    <property type="protein sequence ID" value="PSS17208.1"/>
    <property type="molecule type" value="Genomic_DNA"/>
</dbReference>
<dbReference type="InParanoid" id="A0A2R6QXT5"/>
<dbReference type="AlphaFoldDB" id="A0A2R6QXT5"/>
<reference evidence="2 3" key="1">
    <citation type="submission" date="2017-07" db="EMBL/GenBank/DDBJ databases">
        <title>An improved, manually edited Actinidia chinensis var. chinensis (kiwifruit) genome highlights the challenges associated with draft genomes and gene prediction in plants.</title>
        <authorList>
            <person name="Pilkington S."/>
            <person name="Crowhurst R."/>
            <person name="Hilario E."/>
            <person name="Nardozza S."/>
            <person name="Fraser L."/>
            <person name="Peng Y."/>
            <person name="Gunaseelan K."/>
            <person name="Simpson R."/>
            <person name="Tahir J."/>
            <person name="Deroles S."/>
            <person name="Templeton K."/>
            <person name="Luo Z."/>
            <person name="Davy M."/>
            <person name="Cheng C."/>
            <person name="Mcneilage M."/>
            <person name="Scaglione D."/>
            <person name="Liu Y."/>
            <person name="Zhang Q."/>
            <person name="Datson P."/>
            <person name="De Silva N."/>
            <person name="Gardiner S."/>
            <person name="Bassett H."/>
            <person name="Chagne D."/>
            <person name="Mccallum J."/>
            <person name="Dzierzon H."/>
            <person name="Deng C."/>
            <person name="Wang Y.-Y."/>
            <person name="Barron N."/>
            <person name="Manako K."/>
            <person name="Bowen J."/>
            <person name="Foster T."/>
            <person name="Erridge Z."/>
            <person name="Tiffin H."/>
            <person name="Waite C."/>
            <person name="Davies K."/>
            <person name="Grierson E."/>
            <person name="Laing W."/>
            <person name="Kirk R."/>
            <person name="Chen X."/>
            <person name="Wood M."/>
            <person name="Montefiori M."/>
            <person name="Brummell D."/>
            <person name="Schwinn K."/>
            <person name="Catanach A."/>
            <person name="Fullerton C."/>
            <person name="Li D."/>
            <person name="Meiyalaghan S."/>
            <person name="Nieuwenhuizen N."/>
            <person name="Read N."/>
            <person name="Prakash R."/>
            <person name="Hunter D."/>
            <person name="Zhang H."/>
            <person name="Mckenzie M."/>
            <person name="Knabel M."/>
            <person name="Harris A."/>
            <person name="Allan A."/>
            <person name="Chen A."/>
            <person name="Janssen B."/>
            <person name="Plunkett B."/>
            <person name="Dwamena C."/>
            <person name="Voogd C."/>
            <person name="Leif D."/>
            <person name="Lafferty D."/>
            <person name="Souleyre E."/>
            <person name="Varkonyi-Gasic E."/>
            <person name="Gambi F."/>
            <person name="Hanley J."/>
            <person name="Yao J.-L."/>
            <person name="Cheung J."/>
            <person name="David K."/>
            <person name="Warren B."/>
            <person name="Marsh K."/>
            <person name="Snowden K."/>
            <person name="Lin-Wang K."/>
            <person name="Brian L."/>
            <person name="Martinez-Sanchez M."/>
            <person name="Wang M."/>
            <person name="Ileperuma N."/>
            <person name="Macnee N."/>
            <person name="Campin R."/>
            <person name="Mcatee P."/>
            <person name="Drummond R."/>
            <person name="Espley R."/>
            <person name="Ireland H."/>
            <person name="Wu R."/>
            <person name="Atkinson R."/>
            <person name="Karunairetnam S."/>
            <person name="Bulley S."/>
            <person name="Chunkath S."/>
            <person name="Hanley Z."/>
            <person name="Storey R."/>
            <person name="Thrimawithana A."/>
            <person name="Thomson S."/>
            <person name="David C."/>
            <person name="Testolin R."/>
        </authorList>
    </citation>
    <scope>NUCLEOTIDE SEQUENCE [LARGE SCALE GENOMIC DNA]</scope>
    <source>
        <strain evidence="3">cv. Red5</strain>
        <tissue evidence="2">Young leaf</tissue>
    </source>
</reference>
<name>A0A2R6QXT5_ACTCC</name>
<evidence type="ECO:0000256" key="1">
    <source>
        <dbReference type="SAM" id="MobiDB-lite"/>
    </source>
</evidence>
<evidence type="ECO:0000313" key="2">
    <source>
        <dbReference type="EMBL" id="PSS17208.1"/>
    </source>
</evidence>
<organism evidence="2 3">
    <name type="scientific">Actinidia chinensis var. chinensis</name>
    <name type="common">Chinese soft-hair kiwi</name>
    <dbReference type="NCBI Taxonomy" id="1590841"/>
    <lineage>
        <taxon>Eukaryota</taxon>
        <taxon>Viridiplantae</taxon>
        <taxon>Streptophyta</taxon>
        <taxon>Embryophyta</taxon>
        <taxon>Tracheophyta</taxon>
        <taxon>Spermatophyta</taxon>
        <taxon>Magnoliopsida</taxon>
        <taxon>eudicotyledons</taxon>
        <taxon>Gunneridae</taxon>
        <taxon>Pentapetalae</taxon>
        <taxon>asterids</taxon>
        <taxon>Ericales</taxon>
        <taxon>Actinidiaceae</taxon>
        <taxon>Actinidia</taxon>
    </lineage>
</organism>
<dbReference type="STRING" id="1590841.A0A2R6QXT5"/>